<gene>
    <name evidence="2" type="ORF">DFI_05210</name>
</gene>
<name>A0A221SV11_9DEIO</name>
<dbReference type="InterPro" id="IPR000182">
    <property type="entry name" value="GNAT_dom"/>
</dbReference>
<dbReference type="GO" id="GO:0016747">
    <property type="term" value="F:acyltransferase activity, transferring groups other than amino-acyl groups"/>
    <property type="evidence" value="ECO:0007669"/>
    <property type="project" value="InterPro"/>
</dbReference>
<organism evidence="2 3">
    <name type="scientific">Deinococcus ficus</name>
    <dbReference type="NCBI Taxonomy" id="317577"/>
    <lineage>
        <taxon>Bacteria</taxon>
        <taxon>Thermotogati</taxon>
        <taxon>Deinococcota</taxon>
        <taxon>Deinococci</taxon>
        <taxon>Deinococcales</taxon>
        <taxon>Deinococcaceae</taxon>
        <taxon>Deinococcus</taxon>
    </lineage>
</organism>
<evidence type="ECO:0000259" key="1">
    <source>
        <dbReference type="PROSITE" id="PS51186"/>
    </source>
</evidence>
<dbReference type="EMBL" id="CP021081">
    <property type="protein sequence ID" value="ASN80485.1"/>
    <property type="molecule type" value="Genomic_DNA"/>
</dbReference>
<evidence type="ECO:0000313" key="3">
    <source>
        <dbReference type="Proteomes" id="UP000259030"/>
    </source>
</evidence>
<dbReference type="Gene3D" id="3.40.630.30">
    <property type="match status" value="1"/>
</dbReference>
<evidence type="ECO:0000313" key="2">
    <source>
        <dbReference type="EMBL" id="ASN80485.1"/>
    </source>
</evidence>
<dbReference type="SUPFAM" id="SSF55729">
    <property type="entry name" value="Acyl-CoA N-acyltransferases (Nat)"/>
    <property type="match status" value="1"/>
</dbReference>
<dbReference type="KEGG" id="dfc:DFI_05210"/>
<proteinExistence type="predicted"/>
<reference evidence="2 3" key="1">
    <citation type="submission" date="2017-05" db="EMBL/GenBank/DDBJ databases">
        <title>The complete genome sequence of Deinococcus ficus isolated from the rhizosphere of the Ficus religiosa L. in Taiwan.</title>
        <authorList>
            <person name="Wu K.-M."/>
            <person name="Liao T.-L."/>
            <person name="Liu Y.-M."/>
            <person name="Young C.-C."/>
            <person name="Tsai S.-F."/>
        </authorList>
    </citation>
    <scope>NUCLEOTIDE SEQUENCE [LARGE SCALE GENOMIC DNA]</scope>
    <source>
        <strain evidence="2 3">CC-FR2-10</strain>
    </source>
</reference>
<keyword evidence="3" id="KW-1185">Reference proteome</keyword>
<dbReference type="InterPro" id="IPR016181">
    <property type="entry name" value="Acyl_CoA_acyltransferase"/>
</dbReference>
<dbReference type="RefSeq" id="WP_027464268.1">
    <property type="nucleotide sequence ID" value="NZ_CP021081.1"/>
</dbReference>
<dbReference type="AlphaFoldDB" id="A0A221SV11"/>
<protein>
    <recommendedName>
        <fullName evidence="1">N-acetyltransferase domain-containing protein</fullName>
    </recommendedName>
</protein>
<dbReference type="Proteomes" id="UP000259030">
    <property type="component" value="Chromosome"/>
</dbReference>
<sequence>MTFTVSPAPPSRVLDVFAALYGTPAGDLGWLEAELRAAWVALDESGEALGALGARPSPAHGMELMGGSLDGEHGEAVAQALVEAARAELGRVYAFADGLMLPAGALSGAGLREVAAYRMLAGPTPTAAAPGPEGVTLRRLSDVPDLATRLDALGTYEDRIGHHAVAAAAAEEGAGGFDSALSLIAVDAGGRAAGLCRAAREDGYLRIDAPGVRPDMRGSGLRAALLLGVCALAREAGFTDVSVESWGDTPEELAADLGLGLGVELENPIYAAGT</sequence>
<dbReference type="STRING" id="317577.GCA_000419625_00097"/>
<dbReference type="PROSITE" id="PS51186">
    <property type="entry name" value="GNAT"/>
    <property type="match status" value="1"/>
</dbReference>
<feature type="domain" description="N-acetyltransferase" evidence="1">
    <location>
        <begin position="135"/>
        <end position="270"/>
    </location>
</feature>
<accession>A0A221SV11</accession>